<organism evidence="1 2">
    <name type="scientific">Holotrichia oblita</name>
    <name type="common">Chafer beetle</name>
    <dbReference type="NCBI Taxonomy" id="644536"/>
    <lineage>
        <taxon>Eukaryota</taxon>
        <taxon>Metazoa</taxon>
        <taxon>Ecdysozoa</taxon>
        <taxon>Arthropoda</taxon>
        <taxon>Hexapoda</taxon>
        <taxon>Insecta</taxon>
        <taxon>Pterygota</taxon>
        <taxon>Neoptera</taxon>
        <taxon>Endopterygota</taxon>
        <taxon>Coleoptera</taxon>
        <taxon>Polyphaga</taxon>
        <taxon>Scarabaeiformia</taxon>
        <taxon>Scarabaeidae</taxon>
        <taxon>Melolonthinae</taxon>
        <taxon>Holotrichia</taxon>
    </lineage>
</organism>
<sequence length="351" mass="40911">MSKQKKGKKLTGAFGDITLNDFANSTVRKNRPKKSNSNVTHVIKKLEEDNKLWDEKLDEFEGDFVQTQDEDGNITYVLEKTDCKKRGKLRSVIRNSPDNDKGYDYPMDIWFLISEYIRPQDVGRFAGICKTSFAVTNTAKFWFSLYKRYYKSVPNLPERLQPECMLRLYGIRTSVVRALYYMYPPFTERLKTAITFEIHPDCLNKHLCICMWFRKQNVYWYYNFKLKKNNIQSLPRNSDHRKPDLIEMLEDVTANSEENCRILEVTCKYFIAIPTTQGLTLNSAIMTLSPTFRHHKLQMVFGSGATYISQKPVGSSTTTVILDGVINVKILDWWHPSYPHHHSLGVLLKDD</sequence>
<protein>
    <submittedName>
        <fullName evidence="1">Uncharacterized protein</fullName>
    </submittedName>
</protein>
<dbReference type="Proteomes" id="UP001056778">
    <property type="component" value="Chromosome 7"/>
</dbReference>
<dbReference type="EMBL" id="CM043021">
    <property type="protein sequence ID" value="KAI4458654.1"/>
    <property type="molecule type" value="Genomic_DNA"/>
</dbReference>
<gene>
    <name evidence="1" type="ORF">MML48_7g00015341</name>
</gene>
<accession>A0ACB9SVS0</accession>
<proteinExistence type="predicted"/>
<evidence type="ECO:0000313" key="2">
    <source>
        <dbReference type="Proteomes" id="UP001056778"/>
    </source>
</evidence>
<evidence type="ECO:0000313" key="1">
    <source>
        <dbReference type="EMBL" id="KAI4458654.1"/>
    </source>
</evidence>
<reference evidence="1" key="1">
    <citation type="submission" date="2022-04" db="EMBL/GenBank/DDBJ databases">
        <title>Chromosome-scale genome assembly of Holotrichia oblita Faldermann.</title>
        <authorList>
            <person name="Rongchong L."/>
        </authorList>
    </citation>
    <scope>NUCLEOTIDE SEQUENCE</scope>
    <source>
        <strain evidence="1">81SQS9</strain>
    </source>
</reference>
<comment type="caution">
    <text evidence="1">The sequence shown here is derived from an EMBL/GenBank/DDBJ whole genome shotgun (WGS) entry which is preliminary data.</text>
</comment>
<keyword evidence="2" id="KW-1185">Reference proteome</keyword>
<name>A0ACB9SVS0_HOLOL</name>